<dbReference type="PANTHER" id="PTHR34070">
    <property type="entry name" value="ARMADILLO-TYPE FOLD"/>
    <property type="match status" value="1"/>
</dbReference>
<dbReference type="OrthoDB" id="9775346at2"/>
<dbReference type="AlphaFoldDB" id="A0A154MJP9"/>
<organism evidence="1 3">
    <name type="scientific">Amycolatopsis regifaucium</name>
    <dbReference type="NCBI Taxonomy" id="546365"/>
    <lineage>
        <taxon>Bacteria</taxon>
        <taxon>Bacillati</taxon>
        <taxon>Actinomycetota</taxon>
        <taxon>Actinomycetes</taxon>
        <taxon>Pseudonocardiales</taxon>
        <taxon>Pseudonocardiaceae</taxon>
        <taxon>Amycolatopsis</taxon>
    </lineage>
</organism>
<comment type="caution">
    <text evidence="1">The sequence shown here is derived from an EMBL/GenBank/DDBJ whole genome shotgun (WGS) entry which is preliminary data.</text>
</comment>
<evidence type="ECO:0000313" key="4">
    <source>
        <dbReference type="Proteomes" id="UP000186883"/>
    </source>
</evidence>
<protein>
    <submittedName>
        <fullName evidence="1">DNA alkylation repair protein</fullName>
    </submittedName>
</protein>
<dbReference type="PANTHER" id="PTHR34070:SF1">
    <property type="entry name" value="DNA ALKYLATION REPAIR PROTEIN"/>
    <property type="match status" value="1"/>
</dbReference>
<dbReference type="Pfam" id="PF08713">
    <property type="entry name" value="DNA_alkylation"/>
    <property type="match status" value="1"/>
</dbReference>
<proteinExistence type="predicted"/>
<dbReference type="InterPro" id="IPR016024">
    <property type="entry name" value="ARM-type_fold"/>
</dbReference>
<name>A0A154MJP9_9PSEU</name>
<evidence type="ECO:0000313" key="2">
    <source>
        <dbReference type="EMBL" id="OKA03635.1"/>
    </source>
</evidence>
<dbReference type="EMBL" id="LOBU02000029">
    <property type="protein sequence ID" value="OKA03635.1"/>
    <property type="molecule type" value="Genomic_DNA"/>
</dbReference>
<dbReference type="Proteomes" id="UP000186883">
    <property type="component" value="Unassembled WGS sequence"/>
</dbReference>
<reference evidence="1 3" key="1">
    <citation type="submission" date="2015-12" db="EMBL/GenBank/DDBJ databases">
        <title>Amycolatopsis regifaucium genome sequencing and assembly.</title>
        <authorList>
            <person name="Mayilraj S."/>
        </authorList>
    </citation>
    <scope>NUCLEOTIDE SEQUENCE [LARGE SCALE GENOMIC DNA]</scope>
    <source>
        <strain evidence="1 3">GY080</strain>
    </source>
</reference>
<dbReference type="InterPro" id="IPR014825">
    <property type="entry name" value="DNA_alkylation"/>
</dbReference>
<dbReference type="Proteomes" id="UP000076321">
    <property type="component" value="Unassembled WGS sequence"/>
</dbReference>
<evidence type="ECO:0000313" key="3">
    <source>
        <dbReference type="Proteomes" id="UP000076321"/>
    </source>
</evidence>
<reference evidence="2 4" key="2">
    <citation type="submission" date="2016-11" db="EMBL/GenBank/DDBJ databases">
        <title>Genome sequencing of Amycolatopsis regifaucium.</title>
        <authorList>
            <person name="Mayilraj S."/>
            <person name="Kaur N."/>
        </authorList>
    </citation>
    <scope>NUCLEOTIDE SEQUENCE [LARGE SCALE GENOMIC DNA]</scope>
    <source>
        <strain evidence="2 4">GY080</strain>
    </source>
</reference>
<keyword evidence="4" id="KW-1185">Reference proteome</keyword>
<dbReference type="CDD" id="cd07064">
    <property type="entry name" value="AlkD_like_1"/>
    <property type="match status" value="1"/>
</dbReference>
<dbReference type="EMBL" id="LQCI01000016">
    <property type="protein sequence ID" value="KZB84273.1"/>
    <property type="molecule type" value="Genomic_DNA"/>
</dbReference>
<gene>
    <name evidence="2" type="ORF">ATP06_0234715</name>
    <name evidence="1" type="ORF">AVL48_33905</name>
</gene>
<accession>A0A154MJP9</accession>
<evidence type="ECO:0000313" key="1">
    <source>
        <dbReference type="EMBL" id="KZB84273.1"/>
    </source>
</evidence>
<dbReference type="Gene3D" id="1.25.10.90">
    <property type="match status" value="1"/>
</dbReference>
<dbReference type="RefSeq" id="WP_061987087.1">
    <property type="nucleotide sequence ID" value="NZ_FOPQ01000017.1"/>
</dbReference>
<sequence length="230" mass="26009">MDVVKSLVSAVRNGLAGLADTGKATAMRTYMKSEMPFLGVPKPARSALLKPIFAEHSLPDEVSFSAAVRTLWREAEFREERYAAIDLSGHRAYAPWQDSELLVLYEEMIVTGAWWDYVDEVAIRRVGPILRAEPETMLPLMLTWAYDEDRWRRRTAVICQVGAKGRTDTDLLTRAVEANIDDKDFFLRKGIGWALREYAKTEPDWVRAFVAAHPALSNLSRKEALKHLGG</sequence>
<dbReference type="SUPFAM" id="SSF48371">
    <property type="entry name" value="ARM repeat"/>
    <property type="match status" value="1"/>
</dbReference>